<dbReference type="InterPro" id="IPR003439">
    <property type="entry name" value="ABC_transporter-like_ATP-bd"/>
</dbReference>
<dbReference type="PANTHER" id="PTHR43119">
    <property type="entry name" value="ABC TRANSPORT PROTEIN ATP-BINDING COMPONENT-RELATED"/>
    <property type="match status" value="1"/>
</dbReference>
<reference evidence="5 6" key="1">
    <citation type="submission" date="2020-01" db="EMBL/GenBank/DDBJ databases">
        <title>Novel species isolated from a subtropical stream in China.</title>
        <authorList>
            <person name="Lu H."/>
        </authorList>
    </citation>
    <scope>NUCLEOTIDE SEQUENCE [LARGE SCALE GENOMIC DNA]</scope>
    <source>
        <strain evidence="5 6">FT82W</strain>
    </source>
</reference>
<dbReference type="SMART" id="SM00382">
    <property type="entry name" value="AAA"/>
    <property type="match status" value="1"/>
</dbReference>
<evidence type="ECO:0000256" key="2">
    <source>
        <dbReference type="ARBA" id="ARBA00022741"/>
    </source>
</evidence>
<proteinExistence type="predicted"/>
<dbReference type="GO" id="GO:0016887">
    <property type="term" value="F:ATP hydrolysis activity"/>
    <property type="evidence" value="ECO:0007669"/>
    <property type="project" value="InterPro"/>
</dbReference>
<dbReference type="PANTHER" id="PTHR43119:SF1">
    <property type="entry name" value="ABC TRANSPORTER DOMAIN-CONTAINING PROTEIN"/>
    <property type="match status" value="1"/>
</dbReference>
<dbReference type="SUPFAM" id="SSF52540">
    <property type="entry name" value="P-loop containing nucleoside triphosphate hydrolases"/>
    <property type="match status" value="1"/>
</dbReference>
<dbReference type="AlphaFoldDB" id="A0A845FYX3"/>
<dbReference type="Pfam" id="PF00005">
    <property type="entry name" value="ABC_tran"/>
    <property type="match status" value="1"/>
</dbReference>
<accession>A0A845FYX3</accession>
<dbReference type="RefSeq" id="WP_161095736.1">
    <property type="nucleotide sequence ID" value="NZ_WWCW01000009.1"/>
</dbReference>
<keyword evidence="2" id="KW-0547">Nucleotide-binding</keyword>
<organism evidence="5 6">
    <name type="scientific">Duganella vulcania</name>
    <dbReference type="NCBI Taxonomy" id="2692166"/>
    <lineage>
        <taxon>Bacteria</taxon>
        <taxon>Pseudomonadati</taxon>
        <taxon>Pseudomonadota</taxon>
        <taxon>Betaproteobacteria</taxon>
        <taxon>Burkholderiales</taxon>
        <taxon>Oxalobacteraceae</taxon>
        <taxon>Telluria group</taxon>
        <taxon>Duganella</taxon>
    </lineage>
</organism>
<sequence>MRQPSVNPRLRIRNLQSPLAGPFSFDLEAGQCLTISGPSGAGKSLLLRMLCDLDPNTGEALLDGQPRSGMSAPAWRAAVVYQPAEAAWWLPTAGQHFKPEQMERVRELLPQLNLSPALLENDIGRLSTGERQRMALIRSLACKPQVLLLDEPTAALDPAAVAATEQLLQKELAAGLSIVLVTHSESQAQTLGNRGMTMSDRRLTENGAAQ</sequence>
<dbReference type="Proteomes" id="UP000470302">
    <property type="component" value="Unassembled WGS sequence"/>
</dbReference>
<keyword evidence="3 5" id="KW-0067">ATP-binding</keyword>
<comment type="caution">
    <text evidence="5">The sequence shown here is derived from an EMBL/GenBank/DDBJ whole genome shotgun (WGS) entry which is preliminary data.</text>
</comment>
<dbReference type="InterPro" id="IPR027417">
    <property type="entry name" value="P-loop_NTPase"/>
</dbReference>
<dbReference type="GO" id="GO:0005524">
    <property type="term" value="F:ATP binding"/>
    <property type="evidence" value="ECO:0007669"/>
    <property type="project" value="UniProtKB-KW"/>
</dbReference>
<name>A0A845FYX3_9BURK</name>
<feature type="domain" description="ABC transporter" evidence="4">
    <location>
        <begin position="1"/>
        <end position="210"/>
    </location>
</feature>
<evidence type="ECO:0000256" key="1">
    <source>
        <dbReference type="ARBA" id="ARBA00022475"/>
    </source>
</evidence>
<dbReference type="Gene3D" id="3.40.50.300">
    <property type="entry name" value="P-loop containing nucleotide triphosphate hydrolases"/>
    <property type="match status" value="1"/>
</dbReference>
<evidence type="ECO:0000313" key="5">
    <source>
        <dbReference type="EMBL" id="MYM86480.1"/>
    </source>
</evidence>
<evidence type="ECO:0000259" key="4">
    <source>
        <dbReference type="PROSITE" id="PS50893"/>
    </source>
</evidence>
<keyword evidence="1" id="KW-0472">Membrane</keyword>
<evidence type="ECO:0000313" key="6">
    <source>
        <dbReference type="Proteomes" id="UP000470302"/>
    </source>
</evidence>
<dbReference type="InterPro" id="IPR003593">
    <property type="entry name" value="AAA+_ATPase"/>
</dbReference>
<protein>
    <submittedName>
        <fullName evidence="5">ATP-binding cassette domain-containing protein</fullName>
    </submittedName>
</protein>
<dbReference type="EMBL" id="WWCW01000009">
    <property type="protein sequence ID" value="MYM86480.1"/>
    <property type="molecule type" value="Genomic_DNA"/>
</dbReference>
<keyword evidence="1" id="KW-1003">Cell membrane</keyword>
<dbReference type="PROSITE" id="PS50893">
    <property type="entry name" value="ABC_TRANSPORTER_2"/>
    <property type="match status" value="1"/>
</dbReference>
<gene>
    <name evidence="5" type="ORF">GTP91_04715</name>
</gene>
<evidence type="ECO:0000256" key="3">
    <source>
        <dbReference type="ARBA" id="ARBA00022840"/>
    </source>
</evidence>